<evidence type="ECO:0000256" key="1">
    <source>
        <dbReference type="ARBA" id="ARBA00004401"/>
    </source>
</evidence>
<sequence>MGKITFQQSGVLQKSEKDEKDADKTEILIPLQQQHEELSVPVRTRKAAVNGLCCMTFGLVVLMSGLVLASIYVYRYYYISQVSDIP</sequence>
<dbReference type="EMBL" id="JAHFZB010000011">
    <property type="protein sequence ID" value="KAK6483804.1"/>
    <property type="molecule type" value="Genomic_DNA"/>
</dbReference>
<proteinExistence type="inferred from homology"/>
<dbReference type="PANTHER" id="PTHR10962">
    <property type="entry name" value="INTEGRAL TRANSMEMBRANE PROTEIN 2"/>
    <property type="match status" value="1"/>
</dbReference>
<gene>
    <name evidence="5" type="ORF">HHUSO_G13395</name>
</gene>
<evidence type="ECO:0000256" key="2">
    <source>
        <dbReference type="ARBA" id="ARBA00022475"/>
    </source>
</evidence>
<feature type="transmembrane region" description="Helical" evidence="3">
    <location>
        <begin position="52"/>
        <end position="74"/>
    </location>
</feature>
<keyword evidence="3" id="KW-0472">Membrane</keyword>
<reference evidence="5 6" key="1">
    <citation type="submission" date="2021-05" db="EMBL/GenBank/DDBJ databases">
        <authorList>
            <person name="Zahm M."/>
            <person name="Klopp C."/>
            <person name="Cabau C."/>
            <person name="Kuhl H."/>
            <person name="Suciu R."/>
            <person name="Ciorpac M."/>
            <person name="Holostenco D."/>
            <person name="Gessner J."/>
            <person name="Wuertz S."/>
            <person name="Hohne C."/>
            <person name="Stock M."/>
            <person name="Gislard M."/>
            <person name="Lluch J."/>
            <person name="Milhes M."/>
            <person name="Lampietro C."/>
            <person name="Lopez Roques C."/>
            <person name="Donnadieu C."/>
            <person name="Du K."/>
            <person name="Schartl M."/>
            <person name="Guiguen Y."/>
        </authorList>
    </citation>
    <scope>NUCLEOTIDE SEQUENCE [LARGE SCALE GENOMIC DNA]</scope>
    <source>
        <strain evidence="5">Hh-F2</strain>
        <tissue evidence="5">Blood</tissue>
    </source>
</reference>
<evidence type="ECO:0000256" key="3">
    <source>
        <dbReference type="RuleBase" id="RU367061"/>
    </source>
</evidence>
<dbReference type="InterPro" id="IPR040145">
    <property type="entry name" value="ITM2"/>
</dbReference>
<comment type="subcellular location">
    <subcellularLocation>
        <location evidence="1">Cell membrane</location>
        <topology evidence="1">Single-pass type II membrane protein</topology>
    </subcellularLocation>
    <subcellularLocation>
        <location evidence="3">Membrane</location>
        <topology evidence="3">Single-pass type II membrane protein</topology>
    </subcellularLocation>
</comment>
<dbReference type="PANTHER" id="PTHR10962:SF5">
    <property type="entry name" value="INTEGRAL MEMBRANE PROTEIN 2C"/>
    <property type="match status" value="1"/>
</dbReference>
<keyword evidence="3" id="KW-0812">Transmembrane</keyword>
<protein>
    <recommendedName>
        <fullName evidence="3">Integral membrane protein 2</fullName>
    </recommendedName>
</protein>
<keyword evidence="3" id="KW-0735">Signal-anchor</keyword>
<comment type="caution">
    <text evidence="5">The sequence shown here is derived from an EMBL/GenBank/DDBJ whole genome shotgun (WGS) entry which is preliminary data.</text>
</comment>
<feature type="region of interest" description="Disordered" evidence="4">
    <location>
        <begin position="1"/>
        <end position="21"/>
    </location>
</feature>
<keyword evidence="3" id="KW-1133">Transmembrane helix</keyword>
<keyword evidence="6" id="KW-1185">Reference proteome</keyword>
<feature type="compositionally biased region" description="Polar residues" evidence="4">
    <location>
        <begin position="1"/>
        <end position="12"/>
    </location>
</feature>
<evidence type="ECO:0000313" key="6">
    <source>
        <dbReference type="Proteomes" id="UP001369086"/>
    </source>
</evidence>
<dbReference type="Proteomes" id="UP001369086">
    <property type="component" value="Unassembled WGS sequence"/>
</dbReference>
<evidence type="ECO:0000256" key="4">
    <source>
        <dbReference type="SAM" id="MobiDB-lite"/>
    </source>
</evidence>
<accession>A0ABR0ZG70</accession>
<evidence type="ECO:0000313" key="5">
    <source>
        <dbReference type="EMBL" id="KAK6483804.1"/>
    </source>
</evidence>
<keyword evidence="2 3" id="KW-1003">Cell membrane</keyword>
<comment type="similarity">
    <text evidence="3">Belongs to the ITM2 family.</text>
</comment>
<organism evidence="5 6">
    <name type="scientific">Huso huso</name>
    <name type="common">Beluga</name>
    <name type="synonym">Acipenser huso</name>
    <dbReference type="NCBI Taxonomy" id="61971"/>
    <lineage>
        <taxon>Eukaryota</taxon>
        <taxon>Metazoa</taxon>
        <taxon>Chordata</taxon>
        <taxon>Craniata</taxon>
        <taxon>Vertebrata</taxon>
        <taxon>Euteleostomi</taxon>
        <taxon>Actinopterygii</taxon>
        <taxon>Chondrostei</taxon>
        <taxon>Acipenseriformes</taxon>
        <taxon>Acipenseridae</taxon>
        <taxon>Huso</taxon>
    </lineage>
</organism>
<name>A0ABR0ZG70_HUSHU</name>